<dbReference type="Pfam" id="PF00004">
    <property type="entry name" value="AAA"/>
    <property type="match status" value="1"/>
</dbReference>
<feature type="compositionally biased region" description="Basic residues" evidence="1">
    <location>
        <begin position="506"/>
        <end position="521"/>
    </location>
</feature>
<evidence type="ECO:0000256" key="1">
    <source>
        <dbReference type="SAM" id="MobiDB-lite"/>
    </source>
</evidence>
<dbReference type="GO" id="GO:0016887">
    <property type="term" value="F:ATP hydrolysis activity"/>
    <property type="evidence" value="ECO:0007669"/>
    <property type="project" value="InterPro"/>
</dbReference>
<dbReference type="InterPro" id="IPR027417">
    <property type="entry name" value="P-loop_NTPase"/>
</dbReference>
<protein>
    <recommendedName>
        <fullName evidence="2">ATPase AAA-type core domain-containing protein</fullName>
    </recommendedName>
</protein>
<dbReference type="GO" id="GO:0005524">
    <property type="term" value="F:ATP binding"/>
    <property type="evidence" value="ECO:0007669"/>
    <property type="project" value="InterPro"/>
</dbReference>
<feature type="region of interest" description="Disordered" evidence="1">
    <location>
        <begin position="501"/>
        <end position="525"/>
    </location>
</feature>
<proteinExistence type="predicted"/>
<dbReference type="PANTHER" id="PTHR14690">
    <property type="entry name" value="IQ MOTIF CONTAINING WITH AAA DOMAIN 1"/>
    <property type="match status" value="1"/>
</dbReference>
<reference evidence="3" key="1">
    <citation type="journal article" date="2012" name="Proc. Natl. Acad. Sci. U.S.A.">
        <title>Antigenic diversity is generated by distinct evolutionary mechanisms in African trypanosome species.</title>
        <authorList>
            <person name="Jackson A.P."/>
            <person name="Berry A."/>
            <person name="Aslett M."/>
            <person name="Allison H.C."/>
            <person name="Burton P."/>
            <person name="Vavrova-Anderson J."/>
            <person name="Brown R."/>
            <person name="Browne H."/>
            <person name="Corton N."/>
            <person name="Hauser H."/>
            <person name="Gamble J."/>
            <person name="Gilderthorp R."/>
            <person name="Marcello L."/>
            <person name="McQuillan J."/>
            <person name="Otto T.D."/>
            <person name="Quail M.A."/>
            <person name="Sanders M.J."/>
            <person name="van Tonder A."/>
            <person name="Ginger M.L."/>
            <person name="Field M.C."/>
            <person name="Barry J.D."/>
            <person name="Hertz-Fowler C."/>
            <person name="Berriman M."/>
        </authorList>
    </citation>
    <scope>NUCLEOTIDE SEQUENCE</scope>
    <source>
        <strain evidence="3">Y486</strain>
    </source>
</reference>
<dbReference type="SUPFAM" id="SSF52540">
    <property type="entry name" value="P-loop containing nucleoside triphosphate hydrolases"/>
    <property type="match status" value="1"/>
</dbReference>
<feature type="domain" description="ATPase AAA-type core" evidence="2">
    <location>
        <begin position="656"/>
        <end position="772"/>
    </location>
</feature>
<dbReference type="InterPro" id="IPR052267">
    <property type="entry name" value="N-DRC_Component"/>
</dbReference>
<organism evidence="3">
    <name type="scientific">Trypanosoma vivax (strain Y486)</name>
    <dbReference type="NCBI Taxonomy" id="1055687"/>
    <lineage>
        <taxon>Eukaryota</taxon>
        <taxon>Discoba</taxon>
        <taxon>Euglenozoa</taxon>
        <taxon>Kinetoplastea</taxon>
        <taxon>Metakinetoplastina</taxon>
        <taxon>Trypanosomatida</taxon>
        <taxon>Trypanosomatidae</taxon>
        <taxon>Trypanosoma</taxon>
        <taxon>Duttonella</taxon>
    </lineage>
</organism>
<feature type="region of interest" description="Disordered" evidence="1">
    <location>
        <begin position="396"/>
        <end position="422"/>
    </location>
</feature>
<dbReference type="Gene3D" id="1.10.8.60">
    <property type="match status" value="1"/>
</dbReference>
<dbReference type="InterPro" id="IPR003959">
    <property type="entry name" value="ATPase_AAA_core"/>
</dbReference>
<dbReference type="EMBL" id="HE573027">
    <property type="protein sequence ID" value="CCC52862.1"/>
    <property type="molecule type" value="Genomic_DNA"/>
</dbReference>
<dbReference type="VEuPathDB" id="TriTrypDB:TvY486_1103460"/>
<dbReference type="Gene3D" id="3.40.50.300">
    <property type="entry name" value="P-loop containing nucleotide triphosphate hydrolases"/>
    <property type="match status" value="1"/>
</dbReference>
<dbReference type="AlphaFoldDB" id="G0UAM7"/>
<gene>
    <name evidence="3" type="ORF">TVY486_1103460</name>
</gene>
<accession>G0UAM7</accession>
<evidence type="ECO:0000259" key="2">
    <source>
        <dbReference type="Pfam" id="PF00004"/>
    </source>
</evidence>
<feature type="region of interest" description="Disordered" evidence="1">
    <location>
        <begin position="891"/>
        <end position="913"/>
    </location>
</feature>
<evidence type="ECO:0000313" key="3">
    <source>
        <dbReference type="EMBL" id="CCC52862.1"/>
    </source>
</evidence>
<dbReference type="PANTHER" id="PTHR14690:SF0">
    <property type="entry name" value="IQ MOTIF CONTAINING WITH AAA DOMAIN 1"/>
    <property type="match status" value="1"/>
</dbReference>
<dbReference type="OMA" id="WFIECRA"/>
<name>G0UAM7_TRYVY</name>
<sequence>MSSLSYESSYLQALEGLMSAWREDVCIAKIRVPLVGKQRYEQFLRHCTSLYIQYLRAGRRLADVHDVQLQPQKRYDVRTLLDACLARMLELRALLTANCGEYVKLDENMLDMKIVPEELEVPIPRYFVEDNASVLKERWRQIASLQEHYKETEPEAPVSKALVAASSKDRKNRLPSFLNEAVPVAKKMTAEEALFMLKVNERGRQARQRAKFQLAMYAQQRHSVEFANLYNHPSGKEYAATVVQKAVKAYIARKHIFRDHIDELKLIGMRPNEESTNQTEAKLAAARLDELKARQRMNEVDYRQKALEIEGRIKSEEGPHTMEGMLNEVLTRMAYARMESREDIVPTLPSTEESGNKQFAELVSAQNAAALGGEAAHVAGTHGTATMRSSVLVASDGRGAGRKKGSISLRRKGEEEETAPMMVQSSQWDNIVAESTRYNTIWKPRFVQSYLKDSDLDQSVDLPLLRQQLLEGPRGIMEELRRVVDELIMIEVENLKKRLEQEKRTAGKGKKKKAPKKPRAPKLKDPVKGVDIETFMNSAVHQNVLQLPDPEASMEQYMGYATVHGSPLDALLRTQKPDDDVRKKWQRILANWDANVEKLMKMKKDAFQKLFENYLHQASWLSEPSAAQVRQSVTEYAILPLGSQVIHDLTPSCKTLLLYGFPGTGKTLLVHAICNHSGANLFDLSPSNFETNTGLPGIIQMTFHLAKVMAPSVIYIDKVEKIFMRKKRKGPKDPLINRGKRMKKPLLKAIAGIAPTDRVIVIGTTSTPWEAEFNAMVNNFAHTIYCAPPDYASRIVMLQHYVTKRTGDPSAMTSEHYHELALLTDGLTCGALCNILDEVLTVRRLRRIGQRRLTSSDFIPAITHVRPPTAEEQTQMKDFNSRLPLHLRRINPPVDIPVPEKEAVAKKKPKKKE</sequence>